<name>A0A382LLI4_9ZZZZ</name>
<feature type="non-terminal residue" evidence="1">
    <location>
        <position position="110"/>
    </location>
</feature>
<dbReference type="EMBL" id="UINC01087843">
    <property type="protein sequence ID" value="SVC37559.1"/>
    <property type="molecule type" value="Genomic_DNA"/>
</dbReference>
<dbReference type="InterPro" id="IPR036291">
    <property type="entry name" value="NAD(P)-bd_dom_sf"/>
</dbReference>
<dbReference type="Gene3D" id="3.40.50.720">
    <property type="entry name" value="NAD(P)-binding Rossmann-like Domain"/>
    <property type="match status" value="1"/>
</dbReference>
<sequence>MKITIIGINEITEHILRYIEDIYEDISIYDIQISADLKNKYKSKNNITIIEDNEIEKNLFSISEKAEKLLILTKDDVKNIYFYYKIRNYNNDLKLLVLINDFSLYEIYCE</sequence>
<gene>
    <name evidence="1" type="ORF">METZ01_LOCUS290413</name>
</gene>
<reference evidence="1" key="1">
    <citation type="submission" date="2018-05" db="EMBL/GenBank/DDBJ databases">
        <authorList>
            <person name="Lanie J.A."/>
            <person name="Ng W.-L."/>
            <person name="Kazmierczak K.M."/>
            <person name="Andrzejewski T.M."/>
            <person name="Davidsen T.M."/>
            <person name="Wayne K.J."/>
            <person name="Tettelin H."/>
            <person name="Glass J.I."/>
            <person name="Rusch D."/>
            <person name="Podicherti R."/>
            <person name="Tsui H.-C.T."/>
            <person name="Winkler M.E."/>
        </authorList>
    </citation>
    <scope>NUCLEOTIDE SEQUENCE</scope>
</reference>
<organism evidence="1">
    <name type="scientific">marine metagenome</name>
    <dbReference type="NCBI Taxonomy" id="408172"/>
    <lineage>
        <taxon>unclassified sequences</taxon>
        <taxon>metagenomes</taxon>
        <taxon>ecological metagenomes</taxon>
    </lineage>
</organism>
<dbReference type="SUPFAM" id="SSF51735">
    <property type="entry name" value="NAD(P)-binding Rossmann-fold domains"/>
    <property type="match status" value="1"/>
</dbReference>
<protein>
    <recommendedName>
        <fullName evidence="2">RCK N-terminal domain-containing protein</fullName>
    </recommendedName>
</protein>
<evidence type="ECO:0008006" key="2">
    <source>
        <dbReference type="Google" id="ProtNLM"/>
    </source>
</evidence>
<evidence type="ECO:0000313" key="1">
    <source>
        <dbReference type="EMBL" id="SVC37559.1"/>
    </source>
</evidence>
<accession>A0A382LLI4</accession>
<dbReference type="AlphaFoldDB" id="A0A382LLI4"/>
<proteinExistence type="predicted"/>